<organism evidence="1 2">
    <name type="scientific">Gottfriedia endophytica</name>
    <dbReference type="NCBI Taxonomy" id="2820819"/>
    <lineage>
        <taxon>Bacteria</taxon>
        <taxon>Bacillati</taxon>
        <taxon>Bacillota</taxon>
        <taxon>Bacilli</taxon>
        <taxon>Bacillales</taxon>
        <taxon>Bacillaceae</taxon>
        <taxon>Gottfriedia</taxon>
    </lineage>
</organism>
<dbReference type="SUPFAM" id="SSF57850">
    <property type="entry name" value="RING/U-box"/>
    <property type="match status" value="1"/>
</dbReference>
<reference evidence="1" key="1">
    <citation type="submission" date="2021-04" db="EMBL/GenBank/DDBJ databases">
        <title>Genome seq and assembly of Bacillus sp.</title>
        <authorList>
            <person name="Chhetri G."/>
        </authorList>
    </citation>
    <scope>NUCLEOTIDE SEQUENCE</scope>
    <source>
        <strain evidence="1">RG28</strain>
    </source>
</reference>
<sequence>MLQKMSEFLKSLPKKKCANCGTTIEEQHDCYHNTCSNCLKNTF</sequence>
<dbReference type="Pfam" id="PF14149">
    <property type="entry name" value="YhfH"/>
    <property type="match status" value="1"/>
</dbReference>
<dbReference type="EMBL" id="JAGIYQ010000003">
    <property type="protein sequence ID" value="MBP0724531.1"/>
    <property type="molecule type" value="Genomic_DNA"/>
</dbReference>
<keyword evidence="2" id="KW-1185">Reference proteome</keyword>
<dbReference type="RefSeq" id="WP_209403176.1">
    <property type="nucleotide sequence ID" value="NZ_JAGIYQ010000003.1"/>
</dbReference>
<dbReference type="Proteomes" id="UP000682134">
    <property type="component" value="Unassembled WGS sequence"/>
</dbReference>
<comment type="caution">
    <text evidence="1">The sequence shown here is derived from an EMBL/GenBank/DDBJ whole genome shotgun (WGS) entry which is preliminary data.</text>
</comment>
<evidence type="ECO:0000313" key="2">
    <source>
        <dbReference type="Proteomes" id="UP000682134"/>
    </source>
</evidence>
<protein>
    <submittedName>
        <fullName evidence="1">YhfH family protein</fullName>
    </submittedName>
</protein>
<gene>
    <name evidence="1" type="ORF">J5Y03_04940</name>
</gene>
<dbReference type="AlphaFoldDB" id="A0A940SIJ0"/>
<accession>A0A940SIJ0</accession>
<proteinExistence type="predicted"/>
<dbReference type="InterPro" id="IPR025432">
    <property type="entry name" value="YhfH-like"/>
</dbReference>
<name>A0A940SIJ0_9BACI</name>
<evidence type="ECO:0000313" key="1">
    <source>
        <dbReference type="EMBL" id="MBP0724531.1"/>
    </source>
</evidence>